<feature type="transmembrane region" description="Helical" evidence="2">
    <location>
        <begin position="103"/>
        <end position="127"/>
    </location>
</feature>
<dbReference type="PANTHER" id="PTHR37792">
    <property type="entry name" value="RIBONUCLEASE MRP PROTEIN SUBUNIT RMP1"/>
    <property type="match status" value="1"/>
</dbReference>
<dbReference type="GO" id="GO:0042134">
    <property type="term" value="F:rRNA primary transcript binding"/>
    <property type="evidence" value="ECO:0007669"/>
    <property type="project" value="InterPro"/>
</dbReference>
<dbReference type="PANTHER" id="PTHR37792:SF1">
    <property type="entry name" value="RIBONUCLEASE MRP PROTEIN SUBUNIT RMP1"/>
    <property type="match status" value="1"/>
</dbReference>
<evidence type="ECO:0000313" key="4">
    <source>
        <dbReference type="EMBL" id="OCL09110.1"/>
    </source>
</evidence>
<feature type="region of interest" description="Disordered" evidence="1">
    <location>
        <begin position="175"/>
        <end position="200"/>
    </location>
</feature>
<organism evidence="4 5">
    <name type="scientific">Glonium stellatum</name>
    <dbReference type="NCBI Taxonomy" id="574774"/>
    <lineage>
        <taxon>Eukaryota</taxon>
        <taxon>Fungi</taxon>
        <taxon>Dikarya</taxon>
        <taxon>Ascomycota</taxon>
        <taxon>Pezizomycotina</taxon>
        <taxon>Dothideomycetes</taxon>
        <taxon>Pleosporomycetidae</taxon>
        <taxon>Gloniales</taxon>
        <taxon>Gloniaceae</taxon>
        <taxon>Glonium</taxon>
    </lineage>
</organism>
<evidence type="ECO:0000259" key="3">
    <source>
        <dbReference type="Pfam" id="PF20945"/>
    </source>
</evidence>
<reference evidence="4 5" key="1">
    <citation type="journal article" date="2016" name="Nat. Commun.">
        <title>Ectomycorrhizal ecology is imprinted in the genome of the dominant symbiotic fungus Cenococcum geophilum.</title>
        <authorList>
            <consortium name="DOE Joint Genome Institute"/>
            <person name="Peter M."/>
            <person name="Kohler A."/>
            <person name="Ohm R.A."/>
            <person name="Kuo A."/>
            <person name="Krutzmann J."/>
            <person name="Morin E."/>
            <person name="Arend M."/>
            <person name="Barry K.W."/>
            <person name="Binder M."/>
            <person name="Choi C."/>
            <person name="Clum A."/>
            <person name="Copeland A."/>
            <person name="Grisel N."/>
            <person name="Haridas S."/>
            <person name="Kipfer T."/>
            <person name="LaButti K."/>
            <person name="Lindquist E."/>
            <person name="Lipzen A."/>
            <person name="Maire R."/>
            <person name="Meier B."/>
            <person name="Mihaltcheva S."/>
            <person name="Molinier V."/>
            <person name="Murat C."/>
            <person name="Poggeler S."/>
            <person name="Quandt C.A."/>
            <person name="Sperisen C."/>
            <person name="Tritt A."/>
            <person name="Tisserant E."/>
            <person name="Crous P.W."/>
            <person name="Henrissat B."/>
            <person name="Nehls U."/>
            <person name="Egli S."/>
            <person name="Spatafora J.W."/>
            <person name="Grigoriev I.V."/>
            <person name="Martin F.M."/>
        </authorList>
    </citation>
    <scope>NUCLEOTIDE SEQUENCE [LARGE SCALE GENOMIC DNA]</scope>
    <source>
        <strain evidence="4 5">CBS 207.34</strain>
    </source>
</reference>
<dbReference type="OrthoDB" id="5414547at2759"/>
<keyword evidence="2" id="KW-1133">Transmembrane helix</keyword>
<evidence type="ECO:0000256" key="2">
    <source>
        <dbReference type="SAM" id="Phobius"/>
    </source>
</evidence>
<dbReference type="GO" id="GO:0000466">
    <property type="term" value="P:maturation of 5.8S rRNA from tricistronic rRNA transcript (SSU-rRNA, 5.8S rRNA, LSU-rRNA)"/>
    <property type="evidence" value="ECO:0007669"/>
    <property type="project" value="TreeGrafter"/>
</dbReference>
<name>A0A8E2JTH9_9PEZI</name>
<dbReference type="InterPro" id="IPR047205">
    <property type="entry name" value="RMP1"/>
</dbReference>
<dbReference type="Proteomes" id="UP000250140">
    <property type="component" value="Unassembled WGS sequence"/>
</dbReference>
<keyword evidence="2" id="KW-0812">Transmembrane</keyword>
<evidence type="ECO:0000256" key="1">
    <source>
        <dbReference type="SAM" id="MobiDB-lite"/>
    </source>
</evidence>
<dbReference type="AlphaFoldDB" id="A0A8E2JTH9"/>
<keyword evidence="5" id="KW-1185">Reference proteome</keyword>
<sequence>MSSISTTTTLQLSATTIDELQGLSEMLQRIFVRNKNQHRRSHWWKALKGFKRDLGLVLAELAALHTAGPIGSIAATPSASKSAVARRLQARLRVLSEDKMHGWYMTFTQLVAAGQFAAVGLVLMAAVARVAKLLGVTDVYEEIASADMRAVLDRFSAGGAVGAFGGLKAGHEEGEGYGGYGGDEGEVVERGWESDDGEVA</sequence>
<feature type="domain" description="RNase MRP protein 1 RNA binding" evidence="3">
    <location>
        <begin position="26"/>
        <end position="129"/>
    </location>
</feature>
<dbReference type="EMBL" id="KV749508">
    <property type="protein sequence ID" value="OCL09110.1"/>
    <property type="molecule type" value="Genomic_DNA"/>
</dbReference>
<evidence type="ECO:0000313" key="5">
    <source>
        <dbReference type="Proteomes" id="UP000250140"/>
    </source>
</evidence>
<dbReference type="GO" id="GO:0000294">
    <property type="term" value="P:nuclear-transcribed mRNA catabolic process, RNase MRP-dependent"/>
    <property type="evidence" value="ECO:0007669"/>
    <property type="project" value="TreeGrafter"/>
</dbReference>
<dbReference type="Pfam" id="PF20945">
    <property type="entry name" value="RMP1"/>
    <property type="match status" value="1"/>
</dbReference>
<dbReference type="InterPro" id="IPR047204">
    <property type="entry name" value="RMP1_RBD"/>
</dbReference>
<proteinExistence type="predicted"/>
<gene>
    <name evidence="4" type="ORF">AOQ84DRAFT_405294</name>
</gene>
<protein>
    <recommendedName>
        <fullName evidence="3">RNase MRP protein 1 RNA binding domain-containing protein</fullName>
    </recommendedName>
</protein>
<dbReference type="GO" id="GO:0000172">
    <property type="term" value="C:ribonuclease MRP complex"/>
    <property type="evidence" value="ECO:0007669"/>
    <property type="project" value="InterPro"/>
</dbReference>
<keyword evidence="2" id="KW-0472">Membrane</keyword>
<dbReference type="CDD" id="cd22573">
    <property type="entry name" value="RMP1_RBD"/>
    <property type="match status" value="1"/>
</dbReference>
<accession>A0A8E2JTH9</accession>